<organism evidence="2 3">
    <name type="scientific">Eimeria tenella</name>
    <name type="common">Coccidian parasite</name>
    <dbReference type="NCBI Taxonomy" id="5802"/>
    <lineage>
        <taxon>Eukaryota</taxon>
        <taxon>Sar</taxon>
        <taxon>Alveolata</taxon>
        <taxon>Apicomplexa</taxon>
        <taxon>Conoidasida</taxon>
        <taxon>Coccidia</taxon>
        <taxon>Eucoccidiorida</taxon>
        <taxon>Eimeriorina</taxon>
        <taxon>Eimeriidae</taxon>
        <taxon>Eimeria</taxon>
    </lineage>
</organism>
<dbReference type="AlphaFoldDB" id="U6KUL5"/>
<gene>
    <name evidence="2" type="ORF">ETH_00037435</name>
</gene>
<dbReference type="VEuPathDB" id="ToxoDB:ETH2_1306000"/>
<accession>U6KUL5</accession>
<evidence type="ECO:0000313" key="2">
    <source>
        <dbReference type="EMBL" id="CDJ39195.1"/>
    </source>
</evidence>
<keyword evidence="3" id="KW-1185">Reference proteome</keyword>
<dbReference type="Proteomes" id="UP000030747">
    <property type="component" value="Unassembled WGS sequence"/>
</dbReference>
<name>U6KUL5_EIMTE</name>
<proteinExistence type="predicted"/>
<reference evidence="2" key="2">
    <citation type="submission" date="2013-10" db="EMBL/GenBank/DDBJ databases">
        <authorList>
            <person name="Aslett M."/>
        </authorList>
    </citation>
    <scope>NUCLEOTIDE SEQUENCE [LARGE SCALE GENOMIC DNA]</scope>
    <source>
        <strain evidence="2">Houghton</strain>
    </source>
</reference>
<sequence length="251" mass="25848">MSLQEKMNLQAEAAADARELLEIYLKSNKMKNKYLFNHNNTTKPAGCSSSAAGAPQVPREGLEEPHGGPGGPPEGLEGSQGPSGGPPEGLAGPQRGPWGPQEGLREPQGAPQGPQDSFKEGLGGPPGPPLESVEQHHQTKTKKGTGEECGASGAPNFEGPLETPRPEQARGTPGAPNYGGAPGAPNYAPGAPDYGGGPEGPPPCGGSGGPPEWAKRVNGAPEEEVVEETKRLLEALKALMPQEKTDWIVAI</sequence>
<dbReference type="OrthoDB" id="348843at2759"/>
<dbReference type="GeneID" id="25256528"/>
<reference evidence="2" key="1">
    <citation type="submission" date="2013-10" db="EMBL/GenBank/DDBJ databases">
        <title>Genomic analysis of the causative agents of coccidiosis in chickens.</title>
        <authorList>
            <person name="Reid A.J."/>
            <person name="Blake D."/>
            <person name="Billington K."/>
            <person name="Browne H."/>
            <person name="Dunn M."/>
            <person name="Hung S."/>
            <person name="Kawahara F."/>
            <person name="Miranda-Saavedra D."/>
            <person name="Mourier T."/>
            <person name="Nagra H."/>
            <person name="Otto T.D."/>
            <person name="Rawlings N."/>
            <person name="Sanchez A."/>
            <person name="Sanders M."/>
            <person name="Subramaniam C."/>
            <person name="Tay Y."/>
            <person name="Dear P."/>
            <person name="Doerig C."/>
            <person name="Gruber A."/>
            <person name="Parkinson J."/>
            <person name="Shirley M."/>
            <person name="Wan K.L."/>
            <person name="Berriman M."/>
            <person name="Tomley F."/>
            <person name="Pain A."/>
        </authorList>
    </citation>
    <scope>NUCLEOTIDE SEQUENCE [LARGE SCALE GENOMIC DNA]</scope>
    <source>
        <strain evidence="2">Houghton</strain>
    </source>
</reference>
<dbReference type="EMBL" id="HG674235">
    <property type="protein sequence ID" value="CDJ39195.1"/>
    <property type="molecule type" value="Genomic_DNA"/>
</dbReference>
<protein>
    <submittedName>
        <fullName evidence="2">Uncharacterized protein</fullName>
    </submittedName>
</protein>
<dbReference type="VEuPathDB" id="ToxoDB:ETH_00037435"/>
<evidence type="ECO:0000256" key="1">
    <source>
        <dbReference type="SAM" id="MobiDB-lite"/>
    </source>
</evidence>
<feature type="region of interest" description="Disordered" evidence="1">
    <location>
        <begin position="36"/>
        <end position="223"/>
    </location>
</feature>
<evidence type="ECO:0000313" key="3">
    <source>
        <dbReference type="Proteomes" id="UP000030747"/>
    </source>
</evidence>
<feature type="compositionally biased region" description="Low complexity" evidence="1">
    <location>
        <begin position="171"/>
        <end position="192"/>
    </location>
</feature>
<dbReference type="RefSeq" id="XP_013229950.1">
    <property type="nucleotide sequence ID" value="XM_013374496.1"/>
</dbReference>
<feature type="compositionally biased region" description="Low complexity" evidence="1">
    <location>
        <begin position="45"/>
        <end position="54"/>
    </location>
</feature>